<reference evidence="3 4" key="1">
    <citation type="submission" date="2016-10" db="EMBL/GenBank/DDBJ databases">
        <authorList>
            <person name="de Groot N.N."/>
        </authorList>
    </citation>
    <scope>NUCLEOTIDE SEQUENCE [LARGE SCALE GENOMIC DNA]</scope>
    <source>
        <strain evidence="3 4">MON 2.2</strain>
    </source>
</reference>
<feature type="transmembrane region" description="Helical" evidence="2">
    <location>
        <begin position="382"/>
        <end position="405"/>
    </location>
</feature>
<keyword evidence="2" id="KW-0812">Transmembrane</keyword>
<keyword evidence="2" id="KW-1133">Transmembrane helix</keyword>
<dbReference type="InterPro" id="IPR045931">
    <property type="entry name" value="DUF6350"/>
</dbReference>
<proteinExistence type="predicted"/>
<keyword evidence="4" id="KW-1185">Reference proteome</keyword>
<keyword evidence="2" id="KW-0472">Membrane</keyword>
<feature type="transmembrane region" description="Helical" evidence="2">
    <location>
        <begin position="343"/>
        <end position="362"/>
    </location>
</feature>
<gene>
    <name evidence="3" type="ORF">SAMN04489747_1759</name>
</gene>
<dbReference type="STRING" id="675864.SAMN04489747_1759"/>
<protein>
    <submittedName>
        <fullName evidence="3">Uncharacterized protein</fullName>
    </submittedName>
</protein>
<dbReference type="AlphaFoldDB" id="A0A1G6XND1"/>
<feature type="transmembrane region" description="Helical" evidence="2">
    <location>
        <begin position="282"/>
        <end position="301"/>
    </location>
</feature>
<evidence type="ECO:0000256" key="1">
    <source>
        <dbReference type="SAM" id="MobiDB-lite"/>
    </source>
</evidence>
<dbReference type="RefSeq" id="WP_090592456.1">
    <property type="nucleotide sequence ID" value="NZ_LT629688.1"/>
</dbReference>
<feature type="region of interest" description="Disordered" evidence="1">
    <location>
        <begin position="412"/>
        <end position="438"/>
    </location>
</feature>
<feature type="transmembrane region" description="Helical" evidence="2">
    <location>
        <begin position="39"/>
        <end position="68"/>
    </location>
</feature>
<evidence type="ECO:0000256" key="2">
    <source>
        <dbReference type="SAM" id="Phobius"/>
    </source>
</evidence>
<evidence type="ECO:0000313" key="4">
    <source>
        <dbReference type="Proteomes" id="UP000198546"/>
    </source>
</evidence>
<feature type="transmembrane region" description="Helical" evidence="2">
    <location>
        <begin position="205"/>
        <end position="228"/>
    </location>
</feature>
<organism evidence="3 4">
    <name type="scientific">Auraticoccus monumenti</name>
    <dbReference type="NCBI Taxonomy" id="675864"/>
    <lineage>
        <taxon>Bacteria</taxon>
        <taxon>Bacillati</taxon>
        <taxon>Actinomycetota</taxon>
        <taxon>Actinomycetes</taxon>
        <taxon>Propionibacteriales</taxon>
        <taxon>Propionibacteriaceae</taxon>
        <taxon>Auraticoccus</taxon>
    </lineage>
</organism>
<name>A0A1G6XND1_9ACTN</name>
<dbReference type="OrthoDB" id="3742900at2"/>
<dbReference type="EMBL" id="LT629688">
    <property type="protein sequence ID" value="SDD79678.1"/>
    <property type="molecule type" value="Genomic_DNA"/>
</dbReference>
<evidence type="ECO:0000313" key="3">
    <source>
        <dbReference type="EMBL" id="SDD79678.1"/>
    </source>
</evidence>
<dbReference type="Proteomes" id="UP000198546">
    <property type="component" value="Chromosome i"/>
</dbReference>
<feature type="transmembrane region" description="Helical" evidence="2">
    <location>
        <begin position="138"/>
        <end position="158"/>
    </location>
</feature>
<feature type="transmembrane region" description="Helical" evidence="2">
    <location>
        <begin position="164"/>
        <end position="185"/>
    </location>
</feature>
<accession>A0A1G6XND1</accession>
<feature type="transmembrane region" description="Helical" evidence="2">
    <location>
        <begin position="313"/>
        <end position="331"/>
    </location>
</feature>
<feature type="transmembrane region" description="Helical" evidence="2">
    <location>
        <begin position="109"/>
        <end position="126"/>
    </location>
</feature>
<feature type="transmembrane region" description="Helical" evidence="2">
    <location>
        <begin position="248"/>
        <end position="270"/>
    </location>
</feature>
<sequence length="438" mass="44537">MTRPRSSVRTRVPLSLSVTEAGTDRPVGDPDEDQVSMPWWVAATGGGVAACAVGWMVIAAVVVVGWLADMVGPMSLPLQVATQFWFSVHGGWAALGAGSWTVVPLGPTLLQVLVVSTVAGFAARQLPRGVPHRLPAALRLAGLLTVAYVLPLCAVTVLVGTPEQVARCLGGGTVLAGASALWGAVRGLRVPAPRRLPGWARRLPVAAASALGVMALVGTGALVAAVVLRADAVWAMTSTAAPEPAAAAVLVLAQLAYLPNLVLWAVSYVLGAGFTVGSGSLVSPMVTELGLLPGFPVLAALPAEGVGDWGRALWLLSGVLAGGVAAFVLMGRRPPVRADVSSLAGGLAGVAGGLLVTAVAATSRGSLGTGRLVDLGPRMPELAVMAITVMGLAGLVAGLVAWLVARVRGRRTPADDDRPHRRTTAGETESTVVLGRRH</sequence>
<dbReference type="Pfam" id="PF19877">
    <property type="entry name" value="DUF6350"/>
    <property type="match status" value="1"/>
</dbReference>